<reference evidence="2 3" key="1">
    <citation type="journal article" date="2019" name="Int. J. Syst. Evol. Microbiol.">
        <title>The Global Catalogue of Microorganisms (GCM) 10K type strain sequencing project: providing services to taxonomists for standard genome sequencing and annotation.</title>
        <authorList>
            <consortium name="The Broad Institute Genomics Platform"/>
            <consortium name="The Broad Institute Genome Sequencing Center for Infectious Disease"/>
            <person name="Wu L."/>
            <person name="Ma J."/>
        </authorList>
    </citation>
    <scope>NUCLEOTIDE SEQUENCE [LARGE SCALE GENOMIC DNA]</scope>
    <source>
        <strain evidence="2 3">SYNS20</strain>
    </source>
</reference>
<gene>
    <name evidence="2" type="ORF">ACFQFD_13770</name>
</gene>
<accession>A0ABD5TEM0</accession>
<dbReference type="PANTHER" id="PTHR13696">
    <property type="entry name" value="P-LOOP CONTAINING NUCLEOSIDE TRIPHOSPHATE HYDROLASE"/>
    <property type="match status" value="1"/>
</dbReference>
<dbReference type="PANTHER" id="PTHR13696:SF52">
    <property type="entry name" value="PARA FAMILY PROTEIN CT_582"/>
    <property type="match status" value="1"/>
</dbReference>
<dbReference type="SUPFAM" id="SSF52540">
    <property type="entry name" value="P-loop containing nucleoside triphosphate hydrolases"/>
    <property type="match status" value="1"/>
</dbReference>
<dbReference type="AlphaFoldDB" id="A0ABD5TEM0"/>
<dbReference type="CDD" id="cd01983">
    <property type="entry name" value="SIMIBI"/>
    <property type="match status" value="1"/>
</dbReference>
<dbReference type="GeneID" id="81210128"/>
<feature type="region of interest" description="Disordered" evidence="1">
    <location>
        <begin position="154"/>
        <end position="211"/>
    </location>
</feature>
<dbReference type="InterPro" id="IPR050678">
    <property type="entry name" value="DNA_Partitioning_ATPase"/>
</dbReference>
<evidence type="ECO:0000313" key="3">
    <source>
        <dbReference type="Proteomes" id="UP001596443"/>
    </source>
</evidence>
<name>A0ABD5TEM0_9EURY</name>
<keyword evidence="3" id="KW-1185">Reference proteome</keyword>
<feature type="compositionally biased region" description="Basic and acidic residues" evidence="1">
    <location>
        <begin position="187"/>
        <end position="196"/>
    </location>
</feature>
<evidence type="ECO:0000313" key="2">
    <source>
        <dbReference type="EMBL" id="MFC6787021.1"/>
    </source>
</evidence>
<protein>
    <submittedName>
        <fullName evidence="2">AAA family ATPase</fullName>
    </submittedName>
</protein>
<dbReference type="RefSeq" id="WP_284061207.1">
    <property type="nucleotide sequence ID" value="NZ_CP126158.1"/>
</dbReference>
<dbReference type="Proteomes" id="UP001596443">
    <property type="component" value="Unassembled WGS sequence"/>
</dbReference>
<proteinExistence type="predicted"/>
<evidence type="ECO:0000256" key="1">
    <source>
        <dbReference type="SAM" id="MobiDB-lite"/>
    </source>
</evidence>
<dbReference type="Gene3D" id="3.40.50.300">
    <property type="entry name" value="P-loop containing nucleotide triphosphate hydrolases"/>
    <property type="match status" value="1"/>
</dbReference>
<sequence length="267" mass="27417">MASIRSLSFVGAVGGAGTTRTTVECAAALARGGRDVAVLDAAYATQGLSEFVSGRVDPDLTSMCLDPERALADGLYDLDVAVDGRVALAPAHAPFERLARATDERAAQVLADRVAEAVSRFDHVVVDVPPVAANPAIAAIHAVDRVAIVAPDTEHGADGRRRQRDVLRDIDAPDSDPASVAVAVPGSDERSGKDGSDADSADGADAMIPRGPEEFTAAPACLGSGAVAAGVVAATERLFGTDLGIEFADRGVVGRINAGVDRVRRRE</sequence>
<dbReference type="InterPro" id="IPR027417">
    <property type="entry name" value="P-loop_NTPase"/>
</dbReference>
<comment type="caution">
    <text evidence="2">The sequence shown here is derived from an EMBL/GenBank/DDBJ whole genome shotgun (WGS) entry which is preliminary data.</text>
</comment>
<feature type="compositionally biased region" description="Basic and acidic residues" evidence="1">
    <location>
        <begin position="154"/>
        <end position="171"/>
    </location>
</feature>
<dbReference type="EMBL" id="JBHSWX010000012">
    <property type="protein sequence ID" value="MFC6787021.1"/>
    <property type="molecule type" value="Genomic_DNA"/>
</dbReference>
<organism evidence="2 3">
    <name type="scientific">Halobaculum halobium</name>
    <dbReference type="NCBI Taxonomy" id="3032281"/>
    <lineage>
        <taxon>Archaea</taxon>
        <taxon>Methanobacteriati</taxon>
        <taxon>Methanobacteriota</taxon>
        <taxon>Stenosarchaea group</taxon>
        <taxon>Halobacteria</taxon>
        <taxon>Halobacteriales</taxon>
        <taxon>Haloferacaceae</taxon>
        <taxon>Halobaculum</taxon>
    </lineage>
</organism>